<feature type="non-terminal residue" evidence="1">
    <location>
        <position position="72"/>
    </location>
</feature>
<accession>A0A6H5J7N7</accession>
<dbReference type="AlphaFoldDB" id="A0A6H5J7N7"/>
<evidence type="ECO:0000313" key="2">
    <source>
        <dbReference type="Proteomes" id="UP000479190"/>
    </source>
</evidence>
<reference evidence="1 2" key="1">
    <citation type="submission" date="2020-02" db="EMBL/GenBank/DDBJ databases">
        <authorList>
            <person name="Ferguson B K."/>
        </authorList>
    </citation>
    <scope>NUCLEOTIDE SEQUENCE [LARGE SCALE GENOMIC DNA]</scope>
</reference>
<organism evidence="1 2">
    <name type="scientific">Trichogramma brassicae</name>
    <dbReference type="NCBI Taxonomy" id="86971"/>
    <lineage>
        <taxon>Eukaryota</taxon>
        <taxon>Metazoa</taxon>
        <taxon>Ecdysozoa</taxon>
        <taxon>Arthropoda</taxon>
        <taxon>Hexapoda</taxon>
        <taxon>Insecta</taxon>
        <taxon>Pterygota</taxon>
        <taxon>Neoptera</taxon>
        <taxon>Endopterygota</taxon>
        <taxon>Hymenoptera</taxon>
        <taxon>Apocrita</taxon>
        <taxon>Proctotrupomorpha</taxon>
        <taxon>Chalcidoidea</taxon>
        <taxon>Trichogrammatidae</taxon>
        <taxon>Trichogramma</taxon>
    </lineage>
</organism>
<sequence>MSTVSGNSLVRAALSSSTFCEVVPPASKAVRYLTGIFAPSAAAATVSNHIFRHFLHVLYPSRHWISFILTGE</sequence>
<dbReference type="EMBL" id="CADCXV010001469">
    <property type="protein sequence ID" value="CAB0044550.1"/>
    <property type="molecule type" value="Genomic_DNA"/>
</dbReference>
<name>A0A6H5J7N7_9HYME</name>
<dbReference type="Proteomes" id="UP000479190">
    <property type="component" value="Unassembled WGS sequence"/>
</dbReference>
<keyword evidence="2" id="KW-1185">Reference proteome</keyword>
<evidence type="ECO:0000313" key="1">
    <source>
        <dbReference type="EMBL" id="CAB0044550.1"/>
    </source>
</evidence>
<protein>
    <submittedName>
        <fullName evidence="1">Uncharacterized protein</fullName>
    </submittedName>
</protein>
<gene>
    <name evidence="1" type="ORF">TBRA_LOCUS16138</name>
</gene>
<proteinExistence type="predicted"/>